<accession>A0A9W6YUY8</accession>
<reference evidence="1" key="1">
    <citation type="submission" date="2023-04" db="EMBL/GenBank/DDBJ databases">
        <title>Ambrosiozyma monospora NBRC 1965.</title>
        <authorList>
            <person name="Ichikawa N."/>
            <person name="Sato H."/>
            <person name="Tonouchi N."/>
        </authorList>
    </citation>
    <scope>NUCLEOTIDE SEQUENCE</scope>
    <source>
        <strain evidence="1">NBRC 1965</strain>
    </source>
</reference>
<comment type="caution">
    <text evidence="1">The sequence shown here is derived from an EMBL/GenBank/DDBJ whole genome shotgun (WGS) entry which is preliminary data.</text>
</comment>
<dbReference type="EMBL" id="BSXU01000441">
    <property type="protein sequence ID" value="GMG20695.1"/>
    <property type="molecule type" value="Genomic_DNA"/>
</dbReference>
<proteinExistence type="predicted"/>
<dbReference type="AlphaFoldDB" id="A0A9W6YUY8"/>
<evidence type="ECO:0000313" key="2">
    <source>
        <dbReference type="Proteomes" id="UP001165063"/>
    </source>
</evidence>
<dbReference type="Proteomes" id="UP001165063">
    <property type="component" value="Unassembled WGS sequence"/>
</dbReference>
<organism evidence="1 2">
    <name type="scientific">Ambrosiozyma monospora</name>
    <name type="common">Yeast</name>
    <name type="synonym">Endomycopsis monosporus</name>
    <dbReference type="NCBI Taxonomy" id="43982"/>
    <lineage>
        <taxon>Eukaryota</taxon>
        <taxon>Fungi</taxon>
        <taxon>Dikarya</taxon>
        <taxon>Ascomycota</taxon>
        <taxon>Saccharomycotina</taxon>
        <taxon>Pichiomycetes</taxon>
        <taxon>Pichiales</taxon>
        <taxon>Pichiaceae</taxon>
        <taxon>Ambrosiozyma</taxon>
    </lineage>
</organism>
<sequence length="89" mass="10524">MKAWRNYKIQAILPLSDTTVSTSTTSTNRTRRRVIKFDAKMYKSSFGLILNNEILKNRIKEVLEKKLKTTCKEFNKVIQIKDRLDEEML</sequence>
<protein>
    <submittedName>
        <fullName evidence="1">Unnamed protein product</fullName>
    </submittedName>
</protein>
<gene>
    <name evidence="1" type="ORF">Amon01_000142300</name>
</gene>
<evidence type="ECO:0000313" key="1">
    <source>
        <dbReference type="EMBL" id="GMG20695.1"/>
    </source>
</evidence>
<name>A0A9W6YUY8_AMBMO</name>
<keyword evidence="2" id="KW-1185">Reference proteome</keyword>